<protein>
    <recommendedName>
        <fullName evidence="3">Acetaldehyde dehydrogenase</fullName>
        <ecNumber evidence="3">1.2.1.10</ecNumber>
    </recommendedName>
    <alternativeName>
        <fullName evidence="3">Acetaldehyde dehydrogenase [acetylating]</fullName>
    </alternativeName>
</protein>
<dbReference type="OrthoDB" id="9786743at2"/>
<dbReference type="GO" id="GO:0008774">
    <property type="term" value="F:acetaldehyde dehydrogenase (acetylating) activity"/>
    <property type="evidence" value="ECO:0007669"/>
    <property type="project" value="UniProtKB-UniRule"/>
</dbReference>
<evidence type="ECO:0000256" key="2">
    <source>
        <dbReference type="ARBA" id="ARBA00023027"/>
    </source>
</evidence>
<dbReference type="Pfam" id="PF09290">
    <property type="entry name" value="AcetDehyd-dimer"/>
    <property type="match status" value="1"/>
</dbReference>
<reference evidence="5 6" key="1">
    <citation type="submission" date="2019-03" db="EMBL/GenBank/DDBJ databases">
        <title>Genomics of glacier-inhabiting Cryobacterium strains.</title>
        <authorList>
            <person name="Liu Q."/>
            <person name="Xin Y.-H."/>
        </authorList>
    </citation>
    <scope>NUCLEOTIDE SEQUENCE [LARGE SCALE GENOMIC DNA]</scope>
    <source>
        <strain evidence="5 6">Hh14</strain>
    </source>
</reference>
<sequence length="314" mass="32613">MSLRCAVVGSGNIGSDLIRKLERSELLIPSLLVGVDPESDGLKRARAAGIEATHEGVQVLLDRADEFDVVFEATSAHVHTLNAPRYLEAGLFALDLTPAAVGPYVVPAVNLDLVAGQRNLNMVTCGGQATVPMVAAISRVTTVEYAEIVSTISSRAAGPGTRANIDEFTETTSDALVKVGGAKRGKAIIVLNPANPPIMMRNTVFAAVDANVDPQAIIDSVNEMVAAVQAYVPGYELVSEPQIDRGAGPRGTTKVSIFLRVAGAGDYLPAYAGNLDIITAASIAAAERHAILTGHTPAGLTLAAGARAATKERI</sequence>
<dbReference type="PIRSF" id="PIRSF015689">
    <property type="entry name" value="Actaldh_dh_actl"/>
    <property type="match status" value="1"/>
</dbReference>
<comment type="caution">
    <text evidence="3">Lacks conserved residue(s) required for the propagation of feature annotation.</text>
</comment>
<dbReference type="Pfam" id="PF01118">
    <property type="entry name" value="Semialdhyde_dh"/>
    <property type="match status" value="1"/>
</dbReference>
<dbReference type="SUPFAM" id="SSF51735">
    <property type="entry name" value="NAD(P)-binding Rossmann-fold domains"/>
    <property type="match status" value="1"/>
</dbReference>
<evidence type="ECO:0000256" key="3">
    <source>
        <dbReference type="HAMAP-Rule" id="MF_01657"/>
    </source>
</evidence>
<dbReference type="InterPro" id="IPR015426">
    <property type="entry name" value="Acetylaldehyde_DH_C"/>
</dbReference>
<gene>
    <name evidence="5" type="ORF">E3T55_06660</name>
</gene>
<comment type="similarity">
    <text evidence="1 3">Belongs to the acetaldehyde dehydrogenase family.</text>
</comment>
<evidence type="ECO:0000313" key="6">
    <source>
        <dbReference type="Proteomes" id="UP000297447"/>
    </source>
</evidence>
<evidence type="ECO:0000313" key="5">
    <source>
        <dbReference type="EMBL" id="TFD52279.1"/>
    </source>
</evidence>
<dbReference type="NCBIfam" id="NF006157">
    <property type="entry name" value="PRK08300.1"/>
    <property type="match status" value="1"/>
</dbReference>
<dbReference type="Gene3D" id="3.40.50.720">
    <property type="entry name" value="NAD(P)-binding Rossmann-like Domain"/>
    <property type="match status" value="1"/>
</dbReference>
<dbReference type="SUPFAM" id="SSF55347">
    <property type="entry name" value="Glyceraldehyde-3-phosphate dehydrogenase-like, C-terminal domain"/>
    <property type="match status" value="1"/>
</dbReference>
<comment type="caution">
    <text evidence="5">The sequence shown here is derived from an EMBL/GenBank/DDBJ whole genome shotgun (WGS) entry which is preliminary data.</text>
</comment>
<comment type="catalytic activity">
    <reaction evidence="3">
        <text>acetaldehyde + NAD(+) + CoA = acetyl-CoA + NADH + H(+)</text>
        <dbReference type="Rhea" id="RHEA:23288"/>
        <dbReference type="ChEBI" id="CHEBI:15343"/>
        <dbReference type="ChEBI" id="CHEBI:15378"/>
        <dbReference type="ChEBI" id="CHEBI:57287"/>
        <dbReference type="ChEBI" id="CHEBI:57288"/>
        <dbReference type="ChEBI" id="CHEBI:57540"/>
        <dbReference type="ChEBI" id="CHEBI:57945"/>
        <dbReference type="EC" id="1.2.1.10"/>
    </reaction>
</comment>
<evidence type="ECO:0000256" key="1">
    <source>
        <dbReference type="ARBA" id="ARBA00009244"/>
    </source>
</evidence>
<organism evidence="5 6">
    <name type="scientific">Cryobacterium frigoriphilum</name>
    <dbReference type="NCBI Taxonomy" id="1259150"/>
    <lineage>
        <taxon>Bacteria</taxon>
        <taxon>Bacillati</taxon>
        <taxon>Actinomycetota</taxon>
        <taxon>Actinomycetes</taxon>
        <taxon>Micrococcales</taxon>
        <taxon>Microbacteriaceae</taxon>
        <taxon>Cryobacterium</taxon>
    </lineage>
</organism>
<dbReference type="InterPro" id="IPR000534">
    <property type="entry name" value="Semialdehyde_DH_NAD-bd"/>
</dbReference>
<dbReference type="InterPro" id="IPR036291">
    <property type="entry name" value="NAD(P)-bd_dom_sf"/>
</dbReference>
<dbReference type="SMART" id="SM00859">
    <property type="entry name" value="Semialdhyde_dh"/>
    <property type="match status" value="1"/>
</dbReference>
<dbReference type="AlphaFoldDB" id="A0A4V3IRJ2"/>
<feature type="domain" description="Semialdehyde dehydrogenase NAD-binding" evidence="4">
    <location>
        <begin position="4"/>
        <end position="117"/>
    </location>
</feature>
<feature type="active site" description="Acyl-thioester intermediate" evidence="3">
    <location>
        <position position="125"/>
    </location>
</feature>
<dbReference type="EMBL" id="SOHE01000029">
    <property type="protein sequence ID" value="TFD52279.1"/>
    <property type="molecule type" value="Genomic_DNA"/>
</dbReference>
<proteinExistence type="inferred from homology"/>
<dbReference type="Proteomes" id="UP000297447">
    <property type="component" value="Unassembled WGS sequence"/>
</dbReference>
<keyword evidence="3 5" id="KW-0560">Oxidoreductase</keyword>
<accession>A0A4V3IRJ2</accession>
<dbReference type="GO" id="GO:0051287">
    <property type="term" value="F:NAD binding"/>
    <property type="evidence" value="ECO:0007669"/>
    <property type="project" value="UniProtKB-UniRule"/>
</dbReference>
<dbReference type="InterPro" id="IPR003361">
    <property type="entry name" value="Acetaldehyde_dehydrogenase"/>
</dbReference>
<keyword evidence="2 3" id="KW-0520">NAD</keyword>
<dbReference type="NCBIfam" id="TIGR03215">
    <property type="entry name" value="ac_ald_DH_ac"/>
    <property type="match status" value="1"/>
</dbReference>
<dbReference type="CDD" id="cd23933">
    <property type="entry name" value="ALDH_C"/>
    <property type="match status" value="1"/>
</dbReference>
<keyword evidence="3" id="KW-0058">Aromatic hydrocarbons catabolism</keyword>
<evidence type="ECO:0000259" key="4">
    <source>
        <dbReference type="SMART" id="SM00859"/>
    </source>
</evidence>
<keyword evidence="6" id="KW-1185">Reference proteome</keyword>
<name>A0A4V3IRJ2_9MICO</name>
<dbReference type="EC" id="1.2.1.10" evidence="3"/>
<feature type="binding site" evidence="3">
    <location>
        <position position="274"/>
    </location>
    <ligand>
        <name>NAD(+)</name>
        <dbReference type="ChEBI" id="CHEBI:57540"/>
    </ligand>
</feature>
<dbReference type="HAMAP" id="MF_01657">
    <property type="entry name" value="Ac_ald_DH_ac"/>
    <property type="match status" value="1"/>
</dbReference>
<feature type="binding site" evidence="3">
    <location>
        <begin position="10"/>
        <end position="13"/>
    </location>
    <ligand>
        <name>NAD(+)</name>
        <dbReference type="ChEBI" id="CHEBI:57540"/>
    </ligand>
</feature>
<dbReference type="Gene3D" id="3.30.360.10">
    <property type="entry name" value="Dihydrodipicolinate Reductase, domain 2"/>
    <property type="match status" value="1"/>
</dbReference>